<keyword evidence="3" id="KW-0547">Nucleotide-binding</keyword>
<dbReference type="InterPro" id="IPR012340">
    <property type="entry name" value="NA-bd_OB-fold"/>
</dbReference>
<evidence type="ECO:0000256" key="4">
    <source>
        <dbReference type="ARBA" id="ARBA00022840"/>
    </source>
</evidence>
<comment type="caution">
    <text evidence="8">The sequence shown here is derived from an EMBL/GenBank/DDBJ whole genome shotgun (WGS) entry which is preliminary data.</text>
</comment>
<dbReference type="FunFam" id="3.40.50.300:FF:000042">
    <property type="entry name" value="Maltose/maltodextrin ABC transporter, ATP-binding protein"/>
    <property type="match status" value="1"/>
</dbReference>
<dbReference type="PANTHER" id="PTHR43875:SF15">
    <property type="entry name" value="TREHALOSE IMPORT ATP-BINDING PROTEIN SUGC"/>
    <property type="match status" value="1"/>
</dbReference>
<dbReference type="GO" id="GO:0140359">
    <property type="term" value="F:ABC-type transporter activity"/>
    <property type="evidence" value="ECO:0007669"/>
    <property type="project" value="UniProtKB-ARBA"/>
</dbReference>
<dbReference type="InterPro" id="IPR003439">
    <property type="entry name" value="ABC_transporter-like_ATP-bd"/>
</dbReference>
<keyword evidence="5" id="KW-1278">Translocase</keyword>
<dbReference type="EMBL" id="NZEX01000157">
    <property type="protein sequence ID" value="MAH64369.1"/>
    <property type="molecule type" value="Genomic_DNA"/>
</dbReference>
<dbReference type="PROSITE" id="PS00211">
    <property type="entry name" value="ABC_TRANSPORTER_1"/>
    <property type="match status" value="1"/>
</dbReference>
<protein>
    <submittedName>
        <fullName evidence="8">ABC transporter ATP-binding protein</fullName>
    </submittedName>
</protein>
<dbReference type="InterPro" id="IPR027417">
    <property type="entry name" value="P-loop_NTPase"/>
</dbReference>
<evidence type="ECO:0000256" key="1">
    <source>
        <dbReference type="ARBA" id="ARBA00022448"/>
    </source>
</evidence>
<keyword evidence="4 8" id="KW-0067">ATP-binding</keyword>
<keyword evidence="2" id="KW-1003">Cell membrane</keyword>
<evidence type="ECO:0000313" key="9">
    <source>
        <dbReference type="Proteomes" id="UP000226525"/>
    </source>
</evidence>
<dbReference type="Proteomes" id="UP000226525">
    <property type="component" value="Unassembled WGS sequence"/>
</dbReference>
<evidence type="ECO:0000256" key="2">
    <source>
        <dbReference type="ARBA" id="ARBA00022475"/>
    </source>
</evidence>
<feature type="domain" description="ABC transporter" evidence="7">
    <location>
        <begin position="4"/>
        <end position="236"/>
    </location>
</feature>
<dbReference type="InterPro" id="IPR047641">
    <property type="entry name" value="ABC_transpr_MalK/UgpC-like"/>
</dbReference>
<dbReference type="PROSITE" id="PS50893">
    <property type="entry name" value="ABC_TRANSPORTER_2"/>
    <property type="match status" value="1"/>
</dbReference>
<reference evidence="9" key="1">
    <citation type="submission" date="2017-09" db="EMBL/GenBank/DDBJ databases">
        <title>The Reconstruction of 2,631 Draft Metagenome-Assembled Genomes from the Global Oceans.</title>
        <authorList>
            <person name="Tully B.J."/>
            <person name="Graham E.D."/>
            <person name="Heidelberg J.F."/>
        </authorList>
    </citation>
    <scope>NUCLEOTIDE SEQUENCE [LARGE SCALE GENOMIC DNA]</scope>
</reference>
<proteinExistence type="predicted"/>
<dbReference type="Gene3D" id="3.40.50.300">
    <property type="entry name" value="P-loop containing nucleotide triphosphate hydrolases"/>
    <property type="match status" value="1"/>
</dbReference>
<sequence>MTAVKIKNVNKIYERGNVHAVQNLNLDIKDGEFVALLGPSGCGKTSTLRMIVGLETISSGIIQFDDVIVNDLTPEQRNVAMAFESYALYPNLSIAENLAFPLEVRGIPLEERTMEVNRIAEMLQISELLNQRPGQLSGGQQQRVSLGRALIREPAVFILDEVLSHLDAHLKFQMLFELKKIHNSLGKTMVYVTHDQMEALALADRVAVMANAKLQQFANRNELYHRPVNRFVADFIGEPSTNFLKARVCTIEQKIVLEVNENLNFYPDLRRQELINEKGLEEVIIGVRPQYLTLQDGTGKESLTAEVLINEYLGERNILEVKNGSDRFRAVVPPECRAIQGDMVKLFYEPNHVLAFDPQTEVCLL</sequence>
<dbReference type="GO" id="GO:0016887">
    <property type="term" value="F:ATP hydrolysis activity"/>
    <property type="evidence" value="ECO:0007669"/>
    <property type="project" value="InterPro"/>
</dbReference>
<dbReference type="Gene3D" id="2.40.50.140">
    <property type="entry name" value="Nucleic acid-binding proteins"/>
    <property type="match status" value="1"/>
</dbReference>
<evidence type="ECO:0000256" key="3">
    <source>
        <dbReference type="ARBA" id="ARBA00022741"/>
    </source>
</evidence>
<dbReference type="Pfam" id="PF00005">
    <property type="entry name" value="ABC_tran"/>
    <property type="match status" value="1"/>
</dbReference>
<dbReference type="SUPFAM" id="SSF50331">
    <property type="entry name" value="MOP-like"/>
    <property type="match status" value="1"/>
</dbReference>
<dbReference type="AlphaFoldDB" id="A0A2D6YMI5"/>
<dbReference type="InterPro" id="IPR008995">
    <property type="entry name" value="Mo/tungstate-bd_C_term_dom"/>
</dbReference>
<evidence type="ECO:0000256" key="6">
    <source>
        <dbReference type="ARBA" id="ARBA00023136"/>
    </source>
</evidence>
<dbReference type="InterPro" id="IPR003593">
    <property type="entry name" value="AAA+_ATPase"/>
</dbReference>
<dbReference type="GO" id="GO:0005524">
    <property type="term" value="F:ATP binding"/>
    <property type="evidence" value="ECO:0007669"/>
    <property type="project" value="UniProtKB-KW"/>
</dbReference>
<name>A0A2D6YMI5_9DELT</name>
<evidence type="ECO:0000259" key="7">
    <source>
        <dbReference type="PROSITE" id="PS50893"/>
    </source>
</evidence>
<keyword evidence="1" id="KW-0813">Transport</keyword>
<dbReference type="PANTHER" id="PTHR43875">
    <property type="entry name" value="MALTODEXTRIN IMPORT ATP-BINDING PROTEIN MSMX"/>
    <property type="match status" value="1"/>
</dbReference>
<keyword evidence="6" id="KW-0472">Membrane</keyword>
<dbReference type="SUPFAM" id="SSF52540">
    <property type="entry name" value="P-loop containing nucleoside triphosphate hydrolases"/>
    <property type="match status" value="1"/>
</dbReference>
<evidence type="ECO:0000313" key="8">
    <source>
        <dbReference type="EMBL" id="MAH64369.1"/>
    </source>
</evidence>
<accession>A0A2D6YMI5</accession>
<dbReference type="SMART" id="SM00382">
    <property type="entry name" value="AAA"/>
    <property type="match status" value="1"/>
</dbReference>
<evidence type="ECO:0000256" key="5">
    <source>
        <dbReference type="ARBA" id="ARBA00022967"/>
    </source>
</evidence>
<dbReference type="GO" id="GO:0055052">
    <property type="term" value="C:ATP-binding cassette (ABC) transporter complex, substrate-binding subunit-containing"/>
    <property type="evidence" value="ECO:0007669"/>
    <property type="project" value="TreeGrafter"/>
</dbReference>
<dbReference type="Gene3D" id="2.40.50.100">
    <property type="match status" value="1"/>
</dbReference>
<dbReference type="InterPro" id="IPR017871">
    <property type="entry name" value="ABC_transporter-like_CS"/>
</dbReference>
<organism evidence="8 9">
    <name type="scientific">SAR324 cluster bacterium</name>
    <dbReference type="NCBI Taxonomy" id="2024889"/>
    <lineage>
        <taxon>Bacteria</taxon>
        <taxon>Deltaproteobacteria</taxon>
        <taxon>SAR324 cluster</taxon>
    </lineage>
</organism>
<gene>
    <name evidence="8" type="ORF">CMN54_13175</name>
</gene>